<evidence type="ECO:0000313" key="2">
    <source>
        <dbReference type="Proteomes" id="UP000005019"/>
    </source>
</evidence>
<keyword evidence="2" id="KW-1185">Reference proteome</keyword>
<dbReference type="Proteomes" id="UP000005019">
    <property type="component" value="Unassembled WGS sequence"/>
</dbReference>
<sequence>MFSSLFDATMTADRIYAKTERGRSELLSRASMLRGRLRAALIVVNGRAPLSALQEVIGDDAQALLDELLRLGCVETVAPDPTGAVPGLADPQLEMRRSDALQRLAPHFGPDVGLVARPLLQAADADAFNRALDHIESRLALYMGRKDAARALAGLRFEL</sequence>
<dbReference type="eggNOG" id="ENOG50338IV">
    <property type="taxonomic scope" value="Bacteria"/>
</dbReference>
<accession>F5RGB2</accession>
<dbReference type="RefSeq" id="WP_008063439.1">
    <property type="nucleotide sequence ID" value="NZ_AFHG01000057.1"/>
</dbReference>
<gene>
    <name evidence="1" type="ORF">METUNv1_03209</name>
</gene>
<name>F5RGB2_METUF</name>
<comment type="caution">
    <text evidence="1">The sequence shown here is derived from an EMBL/GenBank/DDBJ whole genome shotgun (WGS) entry which is preliminary data.</text>
</comment>
<dbReference type="OrthoDB" id="8903589at2"/>
<proteinExistence type="predicted"/>
<organism evidence="1 2">
    <name type="scientific">Methyloversatilis universalis (strain ATCC BAA-1314 / DSM 25237 / JCM 13912 / CCUG 52030 / FAM5)</name>
    <dbReference type="NCBI Taxonomy" id="1000565"/>
    <lineage>
        <taxon>Bacteria</taxon>
        <taxon>Pseudomonadati</taxon>
        <taxon>Pseudomonadota</taxon>
        <taxon>Betaproteobacteria</taxon>
        <taxon>Nitrosomonadales</taxon>
        <taxon>Sterolibacteriaceae</taxon>
        <taxon>Methyloversatilis</taxon>
    </lineage>
</organism>
<dbReference type="AlphaFoldDB" id="F5RGB2"/>
<protein>
    <submittedName>
        <fullName evidence="1">Uncharacterized protein</fullName>
    </submittedName>
</protein>
<dbReference type="STRING" id="1000565.METUNv1_03209"/>
<evidence type="ECO:0000313" key="1">
    <source>
        <dbReference type="EMBL" id="EGK70304.1"/>
    </source>
</evidence>
<reference evidence="1 2" key="1">
    <citation type="journal article" date="2011" name="J. Bacteriol.">
        <title>Genome sequence of Methyloversatilis universalis FAM5T, a methylotrophic representative of the order Rhodocyclales.</title>
        <authorList>
            <person name="Kittichotirat W."/>
            <person name="Good N.M."/>
            <person name="Hall R."/>
            <person name="Bringel F."/>
            <person name="Lajus A."/>
            <person name="Medigue C."/>
            <person name="Smalley N.E."/>
            <person name="Beck D."/>
            <person name="Bumgarner R."/>
            <person name="Vuilleumier S."/>
            <person name="Kalyuzhnaya M.G."/>
        </authorList>
    </citation>
    <scope>NUCLEOTIDE SEQUENCE [LARGE SCALE GENOMIC DNA]</scope>
    <source>
        <strain evidence="2">ATCC BAA-1314 / JCM 13912 / FAM5</strain>
    </source>
</reference>
<dbReference type="EMBL" id="AFHG01000057">
    <property type="protein sequence ID" value="EGK70304.1"/>
    <property type="molecule type" value="Genomic_DNA"/>
</dbReference>